<evidence type="ECO:0000256" key="5">
    <source>
        <dbReference type="ARBA" id="ARBA00022833"/>
    </source>
</evidence>
<evidence type="ECO:0000256" key="1">
    <source>
        <dbReference type="ARBA" id="ARBA00004123"/>
    </source>
</evidence>
<evidence type="ECO:0000256" key="7">
    <source>
        <dbReference type="PROSITE-ProRule" id="PRU00042"/>
    </source>
</evidence>
<evidence type="ECO:0000256" key="4">
    <source>
        <dbReference type="ARBA" id="ARBA00022771"/>
    </source>
</evidence>
<organism evidence="10 11">
    <name type="scientific">Oriolus oriolus</name>
    <name type="common">Eurasian golden oriole</name>
    <name type="synonym">Coracias oriolus</name>
    <dbReference type="NCBI Taxonomy" id="181099"/>
    <lineage>
        <taxon>Eukaryota</taxon>
        <taxon>Metazoa</taxon>
        <taxon>Chordata</taxon>
        <taxon>Craniata</taxon>
        <taxon>Vertebrata</taxon>
        <taxon>Euteleostomi</taxon>
        <taxon>Archelosauria</taxon>
        <taxon>Archosauria</taxon>
        <taxon>Dinosauria</taxon>
        <taxon>Saurischia</taxon>
        <taxon>Theropoda</taxon>
        <taxon>Coelurosauria</taxon>
        <taxon>Aves</taxon>
        <taxon>Neognathae</taxon>
        <taxon>Neoaves</taxon>
        <taxon>Telluraves</taxon>
        <taxon>Australaves</taxon>
        <taxon>Passeriformes</taxon>
        <taxon>Corvoidea</taxon>
        <taxon>Corvidae</taxon>
        <taxon>Oriolus</taxon>
    </lineage>
</organism>
<dbReference type="Proteomes" id="UP000534407">
    <property type="component" value="Unassembled WGS sequence"/>
</dbReference>
<feature type="domain" description="C2H2-type" evidence="9">
    <location>
        <begin position="25"/>
        <end position="52"/>
    </location>
</feature>
<evidence type="ECO:0000256" key="2">
    <source>
        <dbReference type="ARBA" id="ARBA00022723"/>
    </source>
</evidence>
<dbReference type="Pfam" id="PF00096">
    <property type="entry name" value="zf-C2H2"/>
    <property type="match status" value="1"/>
</dbReference>
<dbReference type="PROSITE" id="PS00028">
    <property type="entry name" value="ZINC_FINGER_C2H2_1"/>
    <property type="match status" value="1"/>
</dbReference>
<dbReference type="PROSITE" id="PS50157">
    <property type="entry name" value="ZINC_FINGER_C2H2_2"/>
    <property type="match status" value="1"/>
</dbReference>
<dbReference type="GO" id="GO:0008270">
    <property type="term" value="F:zinc ion binding"/>
    <property type="evidence" value="ECO:0007669"/>
    <property type="project" value="UniProtKB-KW"/>
</dbReference>
<dbReference type="EMBL" id="VXBT01002775">
    <property type="protein sequence ID" value="NXO08377.1"/>
    <property type="molecule type" value="Genomic_DNA"/>
</dbReference>
<keyword evidence="4 7" id="KW-0863">Zinc-finger</keyword>
<feature type="non-terminal residue" evidence="10">
    <location>
        <position position="1"/>
    </location>
</feature>
<dbReference type="Gene3D" id="3.30.160.60">
    <property type="entry name" value="Classic Zinc Finger"/>
    <property type="match status" value="1"/>
</dbReference>
<dbReference type="PANTHER" id="PTHR23226:SF416">
    <property type="entry name" value="FI01424P"/>
    <property type="match status" value="1"/>
</dbReference>
<feature type="region of interest" description="Disordered" evidence="8">
    <location>
        <begin position="19"/>
        <end position="52"/>
    </location>
</feature>
<dbReference type="SMART" id="SM00355">
    <property type="entry name" value="ZnF_C2H2"/>
    <property type="match status" value="1"/>
</dbReference>
<dbReference type="InterPro" id="IPR036236">
    <property type="entry name" value="Znf_C2H2_sf"/>
</dbReference>
<feature type="non-terminal residue" evidence="10">
    <location>
        <position position="52"/>
    </location>
</feature>
<accession>A0A7L1PAF7</accession>
<evidence type="ECO:0000313" key="10">
    <source>
        <dbReference type="EMBL" id="NXO08377.1"/>
    </source>
</evidence>
<evidence type="ECO:0000256" key="8">
    <source>
        <dbReference type="SAM" id="MobiDB-lite"/>
    </source>
</evidence>
<keyword evidence="2" id="KW-0479">Metal-binding</keyword>
<dbReference type="GO" id="GO:0005634">
    <property type="term" value="C:nucleus"/>
    <property type="evidence" value="ECO:0007669"/>
    <property type="project" value="UniProtKB-SubCell"/>
</dbReference>
<keyword evidence="11" id="KW-1185">Reference proteome</keyword>
<proteinExistence type="predicted"/>
<reference evidence="10 11" key="1">
    <citation type="submission" date="2019-09" db="EMBL/GenBank/DDBJ databases">
        <title>Bird 10,000 Genomes (B10K) Project - Family phase.</title>
        <authorList>
            <person name="Zhang G."/>
        </authorList>
    </citation>
    <scope>NUCLEOTIDE SEQUENCE [LARGE SCALE GENOMIC DNA]</scope>
    <source>
        <strain evidence="10">B10K-DU-002-24</strain>
        <tissue evidence="10">Muscle</tissue>
    </source>
</reference>
<gene>
    <name evidence="10" type="primary">Znf311</name>
    <name evidence="10" type="ORF">ORIORI_R04339</name>
</gene>
<keyword evidence="6" id="KW-0539">Nucleus</keyword>
<evidence type="ECO:0000256" key="3">
    <source>
        <dbReference type="ARBA" id="ARBA00022737"/>
    </source>
</evidence>
<evidence type="ECO:0000313" key="11">
    <source>
        <dbReference type="Proteomes" id="UP000534407"/>
    </source>
</evidence>
<evidence type="ECO:0000256" key="6">
    <source>
        <dbReference type="ARBA" id="ARBA00023242"/>
    </source>
</evidence>
<feature type="compositionally biased region" description="Basic and acidic residues" evidence="8">
    <location>
        <begin position="19"/>
        <end position="29"/>
    </location>
</feature>
<dbReference type="SUPFAM" id="SSF57667">
    <property type="entry name" value="beta-beta-alpha zinc fingers"/>
    <property type="match status" value="1"/>
</dbReference>
<dbReference type="GO" id="GO:0000981">
    <property type="term" value="F:DNA-binding transcription factor activity, RNA polymerase II-specific"/>
    <property type="evidence" value="ECO:0007669"/>
    <property type="project" value="TreeGrafter"/>
</dbReference>
<dbReference type="AlphaFoldDB" id="A0A7L1PAF7"/>
<sequence>EGSQRSGWSSDLVVREQLQDRKKPHKCGECGRSFGTNSRLLRHQTIHTGERP</sequence>
<comment type="subcellular location">
    <subcellularLocation>
        <location evidence="1">Nucleus</location>
    </subcellularLocation>
</comment>
<keyword evidence="3" id="KW-0677">Repeat</keyword>
<keyword evidence="5" id="KW-0862">Zinc</keyword>
<comment type="caution">
    <text evidence="10">The sequence shown here is derived from an EMBL/GenBank/DDBJ whole genome shotgun (WGS) entry which is preliminary data.</text>
</comment>
<dbReference type="PANTHER" id="PTHR23226">
    <property type="entry name" value="ZINC FINGER AND SCAN DOMAIN-CONTAINING"/>
    <property type="match status" value="1"/>
</dbReference>
<dbReference type="InterPro" id="IPR013087">
    <property type="entry name" value="Znf_C2H2_type"/>
</dbReference>
<protein>
    <submittedName>
        <fullName evidence="10">ZN311 protein</fullName>
    </submittedName>
</protein>
<name>A0A7L1PAF7_ORIOR</name>
<evidence type="ECO:0000259" key="9">
    <source>
        <dbReference type="PROSITE" id="PS50157"/>
    </source>
</evidence>
<dbReference type="FunFam" id="3.30.160.60:FF:000238">
    <property type="entry name" value="Zinc finger protein 485"/>
    <property type="match status" value="1"/>
</dbReference>
<dbReference type="GO" id="GO:0000978">
    <property type="term" value="F:RNA polymerase II cis-regulatory region sequence-specific DNA binding"/>
    <property type="evidence" value="ECO:0007669"/>
    <property type="project" value="TreeGrafter"/>
</dbReference>